<evidence type="ECO:0000256" key="1">
    <source>
        <dbReference type="SAM" id="MobiDB-lite"/>
    </source>
</evidence>
<gene>
    <name evidence="2" type="ORF">OJ997_24545</name>
</gene>
<organism evidence="2 3">
    <name type="scientific">Solirubrobacter phytolaccae</name>
    <dbReference type="NCBI Taxonomy" id="1404360"/>
    <lineage>
        <taxon>Bacteria</taxon>
        <taxon>Bacillati</taxon>
        <taxon>Actinomycetota</taxon>
        <taxon>Thermoleophilia</taxon>
        <taxon>Solirubrobacterales</taxon>
        <taxon>Solirubrobacteraceae</taxon>
        <taxon>Solirubrobacter</taxon>
    </lineage>
</organism>
<dbReference type="RefSeq" id="WP_270027891.1">
    <property type="nucleotide sequence ID" value="NZ_JAPDDP010000055.1"/>
</dbReference>
<sequence length="130" mass="12467">MADAAPAVGMGHVSRCSALAAAYDGPARCLAYDAPGPFERDGVAWEPWNGPLSALRAELAVIDGYRFEAVADVAARLPVAIFHDGGPVPANVALVIAPIAGEETTQGGGASAAAGGGAGAAGAAAGAAAG</sequence>
<keyword evidence="3" id="KW-1185">Reference proteome</keyword>
<dbReference type="EMBL" id="JAPDDP010000055">
    <property type="protein sequence ID" value="MDA0183501.1"/>
    <property type="molecule type" value="Genomic_DNA"/>
</dbReference>
<feature type="compositionally biased region" description="Gly residues" evidence="1">
    <location>
        <begin position="106"/>
        <end position="120"/>
    </location>
</feature>
<name>A0A9X3SBD1_9ACTN</name>
<protein>
    <submittedName>
        <fullName evidence="2">Uncharacterized protein</fullName>
    </submittedName>
</protein>
<dbReference type="Proteomes" id="UP001147653">
    <property type="component" value="Unassembled WGS sequence"/>
</dbReference>
<accession>A0A9X3SBD1</accession>
<evidence type="ECO:0000313" key="3">
    <source>
        <dbReference type="Proteomes" id="UP001147653"/>
    </source>
</evidence>
<feature type="compositionally biased region" description="Low complexity" evidence="1">
    <location>
        <begin position="121"/>
        <end position="130"/>
    </location>
</feature>
<dbReference type="AlphaFoldDB" id="A0A9X3SBD1"/>
<proteinExistence type="predicted"/>
<reference evidence="2" key="1">
    <citation type="submission" date="2022-10" db="EMBL/GenBank/DDBJ databases">
        <title>The WGS of Solirubrobacter phytolaccae KCTC 29190.</title>
        <authorList>
            <person name="Jiang Z."/>
        </authorList>
    </citation>
    <scope>NUCLEOTIDE SEQUENCE</scope>
    <source>
        <strain evidence="2">KCTC 29190</strain>
    </source>
</reference>
<comment type="caution">
    <text evidence="2">The sequence shown here is derived from an EMBL/GenBank/DDBJ whole genome shotgun (WGS) entry which is preliminary data.</text>
</comment>
<evidence type="ECO:0000313" key="2">
    <source>
        <dbReference type="EMBL" id="MDA0183501.1"/>
    </source>
</evidence>
<feature type="non-terminal residue" evidence="2">
    <location>
        <position position="130"/>
    </location>
</feature>
<feature type="region of interest" description="Disordered" evidence="1">
    <location>
        <begin position="104"/>
        <end position="130"/>
    </location>
</feature>